<dbReference type="Gene3D" id="3.30.2080.10">
    <property type="entry name" value="GH92 mannosidase domain"/>
    <property type="match status" value="1"/>
</dbReference>
<dbReference type="GO" id="GO:0005975">
    <property type="term" value="P:carbohydrate metabolic process"/>
    <property type="evidence" value="ECO:0007669"/>
    <property type="project" value="InterPro"/>
</dbReference>
<dbReference type="PANTHER" id="PTHR12143">
    <property type="entry name" value="PEPTIDE N-GLYCANASE PNGASE -RELATED"/>
    <property type="match status" value="1"/>
</dbReference>
<sequence length="801" mass="85336">MRSLLAAALLGSLLPATVGAAPAAAAPVRITDPVAHVDPLIGSANGGNTYPGAVRPFGMISWSPTNTAGDQTNAAGANGYSYATPRTRGFALTHVNGAGCHPGAAGDVPIMPVVGTVTSSPTADTTDAIYASNFSHDNETARPGRYTVTLDSGARADLAVTTRAGVGEFDFPRGSVASLLFRVSNSLNGSEDAEINIDPATRTVTGSVLTGAFCGRRANGGENNRKTYYRLHFVASFDRDFTSTGTWVNDQLRPGSTTASGGEGYLTGANRAGRGSGGYVSFDTAADTDVRVRVGISYTSLDAARRNLASEVRPGADVESVAADARREWNRQLRSIEVAGGSADQLTTFYTALYHSFLQPNTASDVDGTYLGSDQQVHRLAPGQRAQYGNFSGWDQYRAHTQLLALLEPRIAGDFAQSLYNLARQNGGVWDRWVHVNGPTHVMTGDPSAVTLAGFYALGVRNFDVRGAFDSLYRQATVPHPDGLSNAGCPGQCVGQRPNLAEYLRLGYAPQDTCHCWGGAAETLEDATADFALADWARRLGRTAEYQALIPRASWWRNTFNPSATPEGGYQQARRADGSWVGPFSPTSDVGFAQGTSATYTWMVQHDVSGLAAVLGGADQAVRRLDGFFHRPDGSWATGGDGFRYDPTNEPGIHTPWLYNALGQPWKTQETVRAMATLVYGTGPGGLPGNDDLGTMSAWYVFAALGMYPQTPSRAEMLLASPMFEKAWIRRANGPTITVSAPLASPDNRYVHQVWVNGRDHDQSWLPESVLGRGGAITVRLADTPNTAWGRSAPVDHVPVN</sequence>
<feature type="domain" description="Glycosyl hydrolase family 92" evidence="2">
    <location>
        <begin position="304"/>
        <end position="782"/>
    </location>
</feature>
<dbReference type="AlphaFoldDB" id="A0AAE3GJP2"/>
<dbReference type="RefSeq" id="WP_253774252.1">
    <property type="nucleotide sequence ID" value="NZ_JAMTCK010000010.1"/>
</dbReference>
<reference evidence="4" key="1">
    <citation type="submission" date="2022-06" db="EMBL/GenBank/DDBJ databases">
        <title>Genomic Encyclopedia of Archaeal and Bacterial Type Strains, Phase II (KMG-II): from individual species to whole genera.</title>
        <authorList>
            <person name="Goeker M."/>
        </authorList>
    </citation>
    <scope>NUCLEOTIDE SEQUENCE</scope>
    <source>
        <strain evidence="4">DSM 43935</strain>
    </source>
</reference>
<dbReference type="EMBL" id="JAMTCK010000010">
    <property type="protein sequence ID" value="MCP2167398.1"/>
    <property type="molecule type" value="Genomic_DNA"/>
</dbReference>
<dbReference type="InterPro" id="IPR005887">
    <property type="entry name" value="GH92_a_mannosidase_put"/>
</dbReference>
<dbReference type="InterPro" id="IPR008928">
    <property type="entry name" value="6-hairpin_glycosidase_sf"/>
</dbReference>
<accession>A0AAE3GJP2</accession>
<dbReference type="Gene3D" id="1.20.1050.60">
    <property type="entry name" value="alpha-1,2-mannosidase"/>
    <property type="match status" value="1"/>
</dbReference>
<evidence type="ECO:0000259" key="2">
    <source>
        <dbReference type="Pfam" id="PF07971"/>
    </source>
</evidence>
<feature type="domain" description="Glycosyl hydrolase family 92 N-terminal" evidence="3">
    <location>
        <begin position="36"/>
        <end position="297"/>
    </location>
</feature>
<proteinExistence type="predicted"/>
<dbReference type="InterPro" id="IPR041371">
    <property type="entry name" value="GH92_N"/>
</dbReference>
<dbReference type="Gene3D" id="1.20.1610.10">
    <property type="entry name" value="alpha-1,2-mannosidases domains"/>
    <property type="match status" value="1"/>
</dbReference>
<keyword evidence="1" id="KW-0732">Signal</keyword>
<protein>
    <submittedName>
        <fullName evidence="4">Alpha-1,2-mannosidase</fullName>
    </submittedName>
</protein>
<evidence type="ECO:0000259" key="3">
    <source>
        <dbReference type="Pfam" id="PF17678"/>
    </source>
</evidence>
<dbReference type="Gene3D" id="2.70.98.10">
    <property type="match status" value="1"/>
</dbReference>
<dbReference type="GO" id="GO:0005829">
    <property type="term" value="C:cytosol"/>
    <property type="evidence" value="ECO:0007669"/>
    <property type="project" value="TreeGrafter"/>
</dbReference>
<dbReference type="Pfam" id="PF17678">
    <property type="entry name" value="Glyco_hydro_92N"/>
    <property type="match status" value="1"/>
</dbReference>
<organism evidence="4 5">
    <name type="scientific">Goodfellowiella coeruleoviolacea</name>
    <dbReference type="NCBI Taxonomy" id="334858"/>
    <lineage>
        <taxon>Bacteria</taxon>
        <taxon>Bacillati</taxon>
        <taxon>Actinomycetota</taxon>
        <taxon>Actinomycetes</taxon>
        <taxon>Pseudonocardiales</taxon>
        <taxon>Pseudonocardiaceae</taxon>
        <taxon>Goodfellowiella</taxon>
    </lineage>
</organism>
<keyword evidence="5" id="KW-1185">Reference proteome</keyword>
<evidence type="ECO:0000256" key="1">
    <source>
        <dbReference type="SAM" id="SignalP"/>
    </source>
</evidence>
<dbReference type="GO" id="GO:0006516">
    <property type="term" value="P:glycoprotein catabolic process"/>
    <property type="evidence" value="ECO:0007669"/>
    <property type="project" value="TreeGrafter"/>
</dbReference>
<evidence type="ECO:0000313" key="4">
    <source>
        <dbReference type="EMBL" id="MCP2167398.1"/>
    </source>
</evidence>
<dbReference type="Proteomes" id="UP001206128">
    <property type="component" value="Unassembled WGS sequence"/>
</dbReference>
<evidence type="ECO:0000313" key="5">
    <source>
        <dbReference type="Proteomes" id="UP001206128"/>
    </source>
</evidence>
<comment type="caution">
    <text evidence="4">The sequence shown here is derived from an EMBL/GenBank/DDBJ whole genome shotgun (WGS) entry which is preliminary data.</text>
</comment>
<dbReference type="Pfam" id="PF07971">
    <property type="entry name" value="Glyco_hydro_92"/>
    <property type="match status" value="1"/>
</dbReference>
<feature type="signal peptide" evidence="1">
    <location>
        <begin position="1"/>
        <end position="20"/>
    </location>
</feature>
<dbReference type="PANTHER" id="PTHR12143:SF39">
    <property type="entry name" value="SECRETED PROTEIN"/>
    <property type="match status" value="1"/>
</dbReference>
<name>A0AAE3GJP2_9PSEU</name>
<dbReference type="InterPro" id="IPR014718">
    <property type="entry name" value="GH-type_carb-bd"/>
</dbReference>
<dbReference type="FunFam" id="3.30.2080.10:FF:000001">
    <property type="entry name" value="Alpha-1,2-mannosidase subfamily"/>
    <property type="match status" value="1"/>
</dbReference>
<dbReference type="InterPro" id="IPR050883">
    <property type="entry name" value="PNGase"/>
</dbReference>
<dbReference type="SUPFAM" id="SSF48208">
    <property type="entry name" value="Six-hairpin glycosidases"/>
    <property type="match status" value="1"/>
</dbReference>
<dbReference type="InterPro" id="IPR012939">
    <property type="entry name" value="Glyco_hydro_92"/>
</dbReference>
<gene>
    <name evidence="4" type="ORF">LX83_004271</name>
</gene>
<dbReference type="GO" id="GO:0000224">
    <property type="term" value="F:peptide-N4-(N-acetyl-beta-glucosaminyl)asparagine amidase activity"/>
    <property type="evidence" value="ECO:0007669"/>
    <property type="project" value="TreeGrafter"/>
</dbReference>
<dbReference type="NCBIfam" id="TIGR01180">
    <property type="entry name" value="aman2_put"/>
    <property type="match status" value="1"/>
</dbReference>
<dbReference type="GO" id="GO:0030246">
    <property type="term" value="F:carbohydrate binding"/>
    <property type="evidence" value="ECO:0007669"/>
    <property type="project" value="InterPro"/>
</dbReference>
<feature type="chain" id="PRO_5042278219" evidence="1">
    <location>
        <begin position="21"/>
        <end position="801"/>
    </location>
</feature>